<dbReference type="SUPFAM" id="SSF52467">
    <property type="entry name" value="DHS-like NAD/FAD-binding domain"/>
    <property type="match status" value="1"/>
</dbReference>
<dbReference type="AlphaFoldDB" id="A0AAE3EQ85"/>
<comment type="caution">
    <text evidence="1">The sequence shown here is derived from an EMBL/GenBank/DDBJ whole genome shotgun (WGS) entry which is preliminary data.</text>
</comment>
<keyword evidence="2" id="KW-1185">Reference proteome</keyword>
<evidence type="ECO:0000313" key="1">
    <source>
        <dbReference type="EMBL" id="MCF7569668.1"/>
    </source>
</evidence>
<gene>
    <name evidence="1" type="ORF">L3X37_15075</name>
</gene>
<protein>
    <submittedName>
        <fullName evidence="1">SIR2 family protein</fullName>
    </submittedName>
</protein>
<dbReference type="RefSeq" id="WP_237240994.1">
    <property type="nucleotide sequence ID" value="NZ_JAKKDU010000030.1"/>
</dbReference>
<dbReference type="Pfam" id="PF13289">
    <property type="entry name" value="SIR2_2"/>
    <property type="match status" value="1"/>
</dbReference>
<sequence>MAKKDNSNEITVISNDWLKNYSKNQSYYQESLKRLTESLKNVKIDYNSLLGNLPKSASISKRQSLKNISNAYQNEKMVLVLGAGISLEFGVPSWNLLLQNLMVHTIEKENNVSNVLSKLFNDIFTPNPLIAGRYLQEYFENNNSSFESMVREVLYSKIDKDKNSDLLNEIVKICVAPGKSPNLDSIITYNFDDILEYKLDQTGLEVPYKSVYGLGIEIKNGELPIYHVHGYLPEDKKLTDSNKITFGESNYHQQYSDLYSWNNMVQINKFRENTCVFIGSSLTDPNIRRLLDIALKQKGNKRKHHYIFKKKIDDKQLSEKLKKILESPEIINNKNNAGLDFDETIKLLTDIYERFEENDSASFGVQTIWIDDWNEIPEILTKIRENVA</sequence>
<reference evidence="1" key="1">
    <citation type="submission" date="2022-01" db="EMBL/GenBank/DDBJ databases">
        <title>Draft genome sequence of Sabulilitoribacter arenilitoris KCTC 52401.</title>
        <authorList>
            <person name="Oh J.-S."/>
        </authorList>
    </citation>
    <scope>NUCLEOTIDE SEQUENCE</scope>
    <source>
        <strain evidence="1">HMF6543</strain>
    </source>
</reference>
<name>A0AAE3EQ85_9FLAO</name>
<organism evidence="1 2">
    <name type="scientific">Wocania arenilitoris</name>
    <dbReference type="NCBI Taxonomy" id="2044858"/>
    <lineage>
        <taxon>Bacteria</taxon>
        <taxon>Pseudomonadati</taxon>
        <taxon>Bacteroidota</taxon>
        <taxon>Flavobacteriia</taxon>
        <taxon>Flavobacteriales</taxon>
        <taxon>Flavobacteriaceae</taxon>
        <taxon>Wocania</taxon>
    </lineage>
</organism>
<accession>A0AAE3EQ85</accession>
<dbReference type="Proteomes" id="UP001199795">
    <property type="component" value="Unassembled WGS sequence"/>
</dbReference>
<dbReference type="InterPro" id="IPR029035">
    <property type="entry name" value="DHS-like_NAD/FAD-binding_dom"/>
</dbReference>
<proteinExistence type="predicted"/>
<dbReference type="EMBL" id="JAKKDU010000030">
    <property type="protein sequence ID" value="MCF7569668.1"/>
    <property type="molecule type" value="Genomic_DNA"/>
</dbReference>
<evidence type="ECO:0000313" key="2">
    <source>
        <dbReference type="Proteomes" id="UP001199795"/>
    </source>
</evidence>